<organism evidence="1 2">
    <name type="scientific">Nannochloropsis salina CCMP1776</name>
    <dbReference type="NCBI Taxonomy" id="1027361"/>
    <lineage>
        <taxon>Eukaryota</taxon>
        <taxon>Sar</taxon>
        <taxon>Stramenopiles</taxon>
        <taxon>Ochrophyta</taxon>
        <taxon>Eustigmatophyceae</taxon>
        <taxon>Eustigmatales</taxon>
        <taxon>Monodopsidaceae</taxon>
        <taxon>Microchloropsis</taxon>
        <taxon>Microchloropsis salina</taxon>
    </lineage>
</organism>
<keyword evidence="2" id="KW-1185">Reference proteome</keyword>
<dbReference type="Proteomes" id="UP000355283">
    <property type="component" value="Unassembled WGS sequence"/>
</dbReference>
<comment type="caution">
    <text evidence="1">The sequence shown here is derived from an EMBL/GenBank/DDBJ whole genome shotgun (WGS) entry which is preliminary data.</text>
</comment>
<name>A0A4D9DF28_9STRA</name>
<accession>A0A4D9DF28</accession>
<proteinExistence type="predicted"/>
<sequence length="236" mass="26010">MCLERKWCHAAHSPVSVGSCKQCGAKHWSIEQDSQDYVRLTEDKGKNCLVRSKPGGAGKFKRYKNTMEMQHCTEGYTGLLMTEVPFHEGGVLLQAADGMCLDGERFRPCDLLDPRLRWAVGVYFTSSGQGERYFHKALEPDVCLARTGKKYGLTLSDCKAWGSKRWSIKGGRLAQGDGRWCVVRQFNNSAGMERCGVAFEFVSAVPHDPAVTAIGGPVMTKLTQHVPVMAGIGLGY</sequence>
<evidence type="ECO:0000313" key="2">
    <source>
        <dbReference type="Proteomes" id="UP000355283"/>
    </source>
</evidence>
<protein>
    <submittedName>
        <fullName evidence="1">Uncharacterized protein</fullName>
    </submittedName>
</protein>
<gene>
    <name evidence="1" type="ORF">NSK_001660</name>
</gene>
<dbReference type="PROSITE" id="PS51257">
    <property type="entry name" value="PROKAR_LIPOPROTEIN"/>
    <property type="match status" value="1"/>
</dbReference>
<evidence type="ECO:0000313" key="1">
    <source>
        <dbReference type="EMBL" id="TFJ87328.1"/>
    </source>
</evidence>
<dbReference type="EMBL" id="SDOX01000006">
    <property type="protein sequence ID" value="TFJ87328.1"/>
    <property type="molecule type" value="Genomic_DNA"/>
</dbReference>
<reference evidence="1 2" key="1">
    <citation type="submission" date="2019-01" db="EMBL/GenBank/DDBJ databases">
        <title>Nuclear Genome Assembly of the Microalgal Biofuel strain Nannochloropsis salina CCMP1776.</title>
        <authorList>
            <person name="Hovde B."/>
        </authorList>
    </citation>
    <scope>NUCLEOTIDE SEQUENCE [LARGE SCALE GENOMIC DNA]</scope>
    <source>
        <strain evidence="1 2">CCMP1776</strain>
    </source>
</reference>
<dbReference type="AlphaFoldDB" id="A0A4D9DF28"/>